<dbReference type="InterPro" id="IPR009045">
    <property type="entry name" value="Zn_M74/Hedgehog-like"/>
</dbReference>
<protein>
    <recommendedName>
        <fullName evidence="11">Murein endopeptidase K</fullName>
    </recommendedName>
</protein>
<evidence type="ECO:0000256" key="5">
    <source>
        <dbReference type="ARBA" id="ARBA00022729"/>
    </source>
</evidence>
<dbReference type="SUPFAM" id="SSF55166">
    <property type="entry name" value="Hedgehog/DD-peptidase"/>
    <property type="match status" value="1"/>
</dbReference>
<evidence type="ECO:0000256" key="1">
    <source>
        <dbReference type="ARBA" id="ARBA00001947"/>
    </source>
</evidence>
<dbReference type="AlphaFoldDB" id="A0A3L0VXT8"/>
<evidence type="ECO:0000256" key="10">
    <source>
        <dbReference type="ARBA" id="ARBA00093448"/>
    </source>
</evidence>
<dbReference type="GO" id="GO:0006508">
    <property type="term" value="P:proteolysis"/>
    <property type="evidence" value="ECO:0007669"/>
    <property type="project" value="UniProtKB-KW"/>
</dbReference>
<evidence type="ECO:0000256" key="8">
    <source>
        <dbReference type="ARBA" id="ARBA00023049"/>
    </source>
</evidence>
<dbReference type="EMBL" id="RNRV01000013">
    <property type="protein sequence ID" value="MHO04672.1"/>
    <property type="molecule type" value="Genomic_DNA"/>
</dbReference>
<evidence type="ECO:0000256" key="6">
    <source>
        <dbReference type="ARBA" id="ARBA00022801"/>
    </source>
</evidence>
<keyword evidence="7" id="KW-0862">Zinc</keyword>
<dbReference type="Pfam" id="PF05951">
    <property type="entry name" value="Peptidase_M15_2"/>
    <property type="match status" value="1"/>
</dbReference>
<organism evidence="12">
    <name type="scientific">Escherichia coli</name>
    <dbReference type="NCBI Taxonomy" id="562"/>
    <lineage>
        <taxon>Bacteria</taxon>
        <taxon>Pseudomonadati</taxon>
        <taxon>Pseudomonadota</taxon>
        <taxon>Gammaproteobacteria</taxon>
        <taxon>Enterobacterales</taxon>
        <taxon>Enterobacteriaceae</taxon>
        <taxon>Escherichia</taxon>
    </lineage>
</organism>
<keyword evidence="4" id="KW-0479">Metal-binding</keyword>
<dbReference type="PANTHER" id="PTHR37425:SF1">
    <property type="entry name" value="OUTER MEMBRANE PROTEIN"/>
    <property type="match status" value="1"/>
</dbReference>
<accession>A0A3L0VXT8</accession>
<keyword evidence="6" id="KW-0378">Hydrolase</keyword>
<comment type="cofactor">
    <cofactor evidence="1">
        <name>Zn(2+)</name>
        <dbReference type="ChEBI" id="CHEBI:29105"/>
    </cofactor>
</comment>
<gene>
    <name evidence="12" type="ORF">D9F05_09835</name>
</gene>
<comment type="similarity">
    <text evidence="10">Belongs to the peptidase M15 family.</text>
</comment>
<comment type="caution">
    <text evidence="12">The sequence shown here is derived from an EMBL/GenBank/DDBJ whole genome shotgun (WGS) entry which is preliminary data.</text>
</comment>
<evidence type="ECO:0000256" key="4">
    <source>
        <dbReference type="ARBA" id="ARBA00022723"/>
    </source>
</evidence>
<evidence type="ECO:0000256" key="3">
    <source>
        <dbReference type="ARBA" id="ARBA00022670"/>
    </source>
</evidence>
<dbReference type="PANTHER" id="PTHR37425">
    <property type="match status" value="1"/>
</dbReference>
<sequence length="207" mass="23548">MERREALRKIILTGAGIMMANPCKKLLAAGSFDTGHAVKPRQDISDPRVVFWREFWERPRVLNFYRPESGERGEFCYWNNGQKTSDYESACWLLRDIHINEKVDMDVELLDLICGISGWFSLYGINKPFIVNSGYRSKRTNAKIEGAAKDSYHTLGKAMDGRIEGIPAAYLGRAIAAFKTGGVGFYVNRKNDFVHADVGRVRYWLGK</sequence>
<evidence type="ECO:0000256" key="11">
    <source>
        <dbReference type="ARBA" id="ARBA00093666"/>
    </source>
</evidence>
<reference evidence="12" key="1">
    <citation type="submission" date="2018-10" db="EMBL/GenBank/DDBJ databases">
        <authorList>
            <consortium name="NARMS: The National Antimicrobial Resistance Monitoring System"/>
        </authorList>
    </citation>
    <scope>NUCLEOTIDE SEQUENCE [LARGE SCALE GENOMIC DNA]</scope>
    <source>
        <strain evidence="12">CVM N17EC0388</strain>
    </source>
</reference>
<evidence type="ECO:0000256" key="9">
    <source>
        <dbReference type="ARBA" id="ARBA00023316"/>
    </source>
</evidence>
<comment type="pathway">
    <text evidence="2">Cell wall biogenesis; cell wall polysaccharide biosynthesis.</text>
</comment>
<proteinExistence type="inferred from homology"/>
<evidence type="ECO:0000313" key="12">
    <source>
        <dbReference type="EMBL" id="MHO04672.1"/>
    </source>
</evidence>
<dbReference type="GO" id="GO:0046872">
    <property type="term" value="F:metal ion binding"/>
    <property type="evidence" value="ECO:0007669"/>
    <property type="project" value="UniProtKB-KW"/>
</dbReference>
<keyword evidence="5" id="KW-0732">Signal</keyword>
<dbReference type="GO" id="GO:0071555">
    <property type="term" value="P:cell wall organization"/>
    <property type="evidence" value="ECO:0007669"/>
    <property type="project" value="UniProtKB-KW"/>
</dbReference>
<dbReference type="Gene3D" id="3.30.1380.10">
    <property type="match status" value="1"/>
</dbReference>
<keyword evidence="9" id="KW-0961">Cell wall biogenesis/degradation</keyword>
<evidence type="ECO:0000256" key="2">
    <source>
        <dbReference type="ARBA" id="ARBA00004776"/>
    </source>
</evidence>
<dbReference type="InterPro" id="IPR010275">
    <property type="entry name" value="MepK"/>
</dbReference>
<keyword evidence="3" id="KW-0645">Protease</keyword>
<name>A0A3L0VXT8_ECOLX</name>
<dbReference type="GO" id="GO:0008237">
    <property type="term" value="F:metallopeptidase activity"/>
    <property type="evidence" value="ECO:0007669"/>
    <property type="project" value="UniProtKB-KW"/>
</dbReference>
<keyword evidence="8" id="KW-0482">Metalloprotease</keyword>
<evidence type="ECO:0000256" key="7">
    <source>
        <dbReference type="ARBA" id="ARBA00022833"/>
    </source>
</evidence>